<proteinExistence type="inferred from homology"/>
<dbReference type="HOGENOM" id="CLU_011263_7_3_1"/>
<sequence length="536" mass="58562">MRLFSVALLWVNAFGISNSETVCDSLIVSLWPCVETFKIGPLPWMASARREYVCRYLSKQIEESQKHVISYLNASIVESVSDLEVVIEPLWIQNVVLVNVVGFDEKSNASSEMAEFVSDSDFRGFRNSVVRQFLDGIMSSLLHFPGVLDVEYDRRLSGIHATSFDQFDRMDAGTKSYVGSNIRSLHAPELWNLGVTGQNVTVASIDSGVRYSHETLRDTFRGKYDTARKKYDLDYAFWVPKGTPEEQLDPENADLVGHGTHTMGTAVGRFGIGVAPNASWITARAFDIYGTVRKSDFLTATQWIVCPTKLDGTEPNCHLGADIVTNSFGISRDDAAFKDWVWFGNVLDVWKAAGVIAVFASGNTNGFQCGSVLFPASTHETIAVGALVGSKTLWGASGKGPGDKEHCSQQQLIKPDFVAPGVGIRSAISTSDDAFTRLSGTSMATPHVAGSIALMLSLIRSHPSSTYDSQGIIIVLKNTSAQTFSRPFLVRTKCGNISYRHYPNNIYGWGMPNVCNAANMLGGNCSLEILAVKSLQ</sequence>
<dbReference type="InterPro" id="IPR023828">
    <property type="entry name" value="Peptidase_S8_Ser-AS"/>
</dbReference>
<gene>
    <name evidence="10" type="primary">AlNc14C220G9094</name>
    <name evidence="10" type="ORF">ALNC14_102090</name>
</gene>
<evidence type="ECO:0000256" key="3">
    <source>
        <dbReference type="ARBA" id="ARBA00022801"/>
    </source>
</evidence>
<protein>
    <recommendedName>
        <fullName evidence="6">subtilisin</fullName>
        <ecNumber evidence="6">3.4.21.62</ecNumber>
    </recommendedName>
</protein>
<evidence type="ECO:0000256" key="6">
    <source>
        <dbReference type="ARBA" id="ARBA00023619"/>
    </source>
</evidence>
<evidence type="ECO:0000256" key="2">
    <source>
        <dbReference type="ARBA" id="ARBA00022670"/>
    </source>
</evidence>
<feature type="active site" description="Charge relay system" evidence="7">
    <location>
        <position position="258"/>
    </location>
</feature>
<evidence type="ECO:0000259" key="9">
    <source>
        <dbReference type="Pfam" id="PF00082"/>
    </source>
</evidence>
<comment type="similarity">
    <text evidence="1 7">Belongs to the peptidase S8 family.</text>
</comment>
<dbReference type="InterPro" id="IPR051048">
    <property type="entry name" value="Peptidase_S8/S53_subtilisin"/>
</dbReference>
<dbReference type="PROSITE" id="PS51892">
    <property type="entry name" value="SUBTILASE"/>
    <property type="match status" value="1"/>
</dbReference>
<dbReference type="SUPFAM" id="SSF52743">
    <property type="entry name" value="Subtilisin-like"/>
    <property type="match status" value="1"/>
</dbReference>
<dbReference type="GO" id="GO:0006508">
    <property type="term" value="P:proteolysis"/>
    <property type="evidence" value="ECO:0007669"/>
    <property type="project" value="UniProtKB-KW"/>
</dbReference>
<dbReference type="PANTHER" id="PTHR43399">
    <property type="entry name" value="SUBTILISIN-RELATED"/>
    <property type="match status" value="1"/>
</dbReference>
<comment type="catalytic activity">
    <reaction evidence="5">
        <text>Hydrolysis of proteins with broad specificity for peptide bonds, and a preference for a large uncharged residue in P1. Hydrolyzes peptide amides.</text>
        <dbReference type="EC" id="3.4.21.62"/>
    </reaction>
</comment>
<feature type="chain" id="PRO_5003263567" description="subtilisin" evidence="8">
    <location>
        <begin position="20"/>
        <end position="536"/>
    </location>
</feature>
<feature type="active site" description="Charge relay system" evidence="7">
    <location>
        <position position="206"/>
    </location>
</feature>
<accession>F0WRU9</accession>
<reference evidence="10" key="1">
    <citation type="journal article" date="2011" name="PLoS Biol.">
        <title>Gene gain and loss during evolution of obligate parasitism in the white rust pathogen of Arabidopsis thaliana.</title>
        <authorList>
            <person name="Kemen E."/>
            <person name="Gardiner A."/>
            <person name="Schultz-Larsen T."/>
            <person name="Kemen A.C."/>
            <person name="Balmuth A.L."/>
            <person name="Robert-Seilaniantz A."/>
            <person name="Bailey K."/>
            <person name="Holub E."/>
            <person name="Studholme D.J."/>
            <person name="Maclean D."/>
            <person name="Jones J.D."/>
        </authorList>
    </citation>
    <scope>NUCLEOTIDE SEQUENCE</scope>
</reference>
<dbReference type="PANTHER" id="PTHR43399:SF4">
    <property type="entry name" value="CELL WALL-ASSOCIATED PROTEASE"/>
    <property type="match status" value="1"/>
</dbReference>
<keyword evidence="4 7" id="KW-0720">Serine protease</keyword>
<feature type="signal peptide" evidence="8">
    <location>
        <begin position="1"/>
        <end position="19"/>
    </location>
</feature>
<dbReference type="PRINTS" id="PR00723">
    <property type="entry name" value="SUBTILISIN"/>
</dbReference>
<dbReference type="InterPro" id="IPR036852">
    <property type="entry name" value="Peptidase_S8/S53_dom_sf"/>
</dbReference>
<keyword evidence="2 7" id="KW-0645">Protease</keyword>
<organism evidence="10">
    <name type="scientific">Albugo laibachii Nc14</name>
    <dbReference type="NCBI Taxonomy" id="890382"/>
    <lineage>
        <taxon>Eukaryota</taxon>
        <taxon>Sar</taxon>
        <taxon>Stramenopiles</taxon>
        <taxon>Oomycota</taxon>
        <taxon>Peronosporomycetes</taxon>
        <taxon>Albuginales</taxon>
        <taxon>Albuginaceae</taxon>
        <taxon>Albugo</taxon>
    </lineage>
</organism>
<name>F0WRU9_9STRA</name>
<evidence type="ECO:0000256" key="4">
    <source>
        <dbReference type="ARBA" id="ARBA00022825"/>
    </source>
</evidence>
<dbReference type="PROSITE" id="PS00138">
    <property type="entry name" value="SUBTILASE_SER"/>
    <property type="match status" value="1"/>
</dbReference>
<evidence type="ECO:0000256" key="7">
    <source>
        <dbReference type="PROSITE-ProRule" id="PRU01240"/>
    </source>
</evidence>
<dbReference type="InterPro" id="IPR000209">
    <property type="entry name" value="Peptidase_S8/S53_dom"/>
</dbReference>
<feature type="domain" description="Peptidase S8/S53" evidence="9">
    <location>
        <begin position="197"/>
        <end position="510"/>
    </location>
</feature>
<evidence type="ECO:0000256" key="5">
    <source>
        <dbReference type="ARBA" id="ARBA00023529"/>
    </source>
</evidence>
<feature type="active site" description="Charge relay system" evidence="7">
    <location>
        <position position="442"/>
    </location>
</feature>
<keyword evidence="3 7" id="KW-0378">Hydrolase</keyword>
<dbReference type="EC" id="3.4.21.62" evidence="6"/>
<keyword evidence="8" id="KW-0732">Signal</keyword>
<dbReference type="Gene3D" id="3.40.50.200">
    <property type="entry name" value="Peptidase S8/S53 domain"/>
    <property type="match status" value="1"/>
</dbReference>
<evidence type="ECO:0000256" key="1">
    <source>
        <dbReference type="ARBA" id="ARBA00011073"/>
    </source>
</evidence>
<dbReference type="GO" id="GO:0004252">
    <property type="term" value="F:serine-type endopeptidase activity"/>
    <property type="evidence" value="ECO:0007669"/>
    <property type="project" value="UniProtKB-UniRule"/>
</dbReference>
<dbReference type="AlphaFoldDB" id="F0WRU9"/>
<dbReference type="EMBL" id="FR824265">
    <property type="protein sequence ID" value="CCA24065.1"/>
    <property type="molecule type" value="Genomic_DNA"/>
</dbReference>
<evidence type="ECO:0000313" key="10">
    <source>
        <dbReference type="EMBL" id="CCA24065.1"/>
    </source>
</evidence>
<dbReference type="Pfam" id="PF00082">
    <property type="entry name" value="Peptidase_S8"/>
    <property type="match status" value="1"/>
</dbReference>
<evidence type="ECO:0000256" key="8">
    <source>
        <dbReference type="SAM" id="SignalP"/>
    </source>
</evidence>
<dbReference type="InterPro" id="IPR015500">
    <property type="entry name" value="Peptidase_S8_subtilisin-rel"/>
</dbReference>
<reference evidence="10" key="2">
    <citation type="submission" date="2011-02" db="EMBL/GenBank/DDBJ databases">
        <authorList>
            <person name="MacLean D."/>
        </authorList>
    </citation>
    <scope>NUCLEOTIDE SEQUENCE</scope>
</reference>